<dbReference type="EMBL" id="KP892656">
    <property type="protein sequence ID" value="AKL88126.1"/>
    <property type="molecule type" value="Genomic_DNA"/>
</dbReference>
<feature type="transmembrane region" description="Helical" evidence="1">
    <location>
        <begin position="49"/>
        <end position="67"/>
    </location>
</feature>
<keyword evidence="1" id="KW-0812">Transmembrane</keyword>
<accession>A0A0G3VTV3</accession>
<proteinExistence type="predicted"/>
<protein>
    <submittedName>
        <fullName evidence="2">Uncharacterized protein</fullName>
    </submittedName>
</protein>
<evidence type="ECO:0000313" key="2">
    <source>
        <dbReference type="EMBL" id="AKL88126.1"/>
    </source>
</evidence>
<sequence length="76" mass="8898">MSEKEEQKKDSKLYSRFTWVVVVGPLLFFFGLTMWVADFLEDFGPWREVVPVIILFAVAFFIAGVFLRSKFGRLML</sequence>
<organism evidence="2">
    <name type="scientific">uncultured organism</name>
    <dbReference type="NCBI Taxonomy" id="155900"/>
    <lineage>
        <taxon>unclassified sequences</taxon>
        <taxon>environmental samples</taxon>
    </lineage>
</organism>
<keyword evidence="1" id="KW-0472">Membrane</keyword>
<evidence type="ECO:0000256" key="1">
    <source>
        <dbReference type="SAM" id="Phobius"/>
    </source>
</evidence>
<keyword evidence="1" id="KW-1133">Transmembrane helix</keyword>
<reference evidence="2" key="1">
    <citation type="journal article" date="2015" name="Front. Microbiol.">
        <title>Identification of novel esterase-active enzymes from hot environments by use of the host bacterium Thermus thermophilus.</title>
        <authorList>
            <person name="Leis B."/>
            <person name="Angelov A."/>
            <person name="Mientus M."/>
            <person name="Li H."/>
            <person name="Pham V.T."/>
            <person name="Lauinger B."/>
            <person name="Bongen P."/>
            <person name="Pietruszka J."/>
            <person name="Goncalves L.G."/>
            <person name="Santos H."/>
            <person name="Liebl W."/>
        </authorList>
    </citation>
    <scope>NUCLEOTIDE SEQUENCE</scope>
</reference>
<name>A0A0G3VTV3_9ZZZZ</name>
<feature type="transmembrane region" description="Helical" evidence="1">
    <location>
        <begin position="17"/>
        <end position="37"/>
    </location>
</feature>
<dbReference type="AlphaFoldDB" id="A0A0G3VTV3"/>